<protein>
    <submittedName>
        <fullName evidence="2">Uncharacterized protein</fullName>
    </submittedName>
</protein>
<evidence type="ECO:0000313" key="2">
    <source>
        <dbReference type="EMBL" id="EGC34519.1"/>
    </source>
</evidence>
<dbReference type="KEGG" id="dpp:DICPUDRAFT_153252"/>
<gene>
    <name evidence="2" type="ORF">DICPUDRAFT_153252</name>
</gene>
<organism evidence="2 3">
    <name type="scientific">Dictyostelium purpureum</name>
    <name type="common">Slime mold</name>
    <dbReference type="NCBI Taxonomy" id="5786"/>
    <lineage>
        <taxon>Eukaryota</taxon>
        <taxon>Amoebozoa</taxon>
        <taxon>Evosea</taxon>
        <taxon>Eumycetozoa</taxon>
        <taxon>Dictyostelia</taxon>
        <taxon>Dictyosteliales</taxon>
        <taxon>Dictyosteliaceae</taxon>
        <taxon>Dictyostelium</taxon>
    </lineage>
</organism>
<proteinExistence type="predicted"/>
<dbReference type="Proteomes" id="UP000001064">
    <property type="component" value="Unassembled WGS sequence"/>
</dbReference>
<evidence type="ECO:0000313" key="3">
    <source>
        <dbReference type="Proteomes" id="UP000001064"/>
    </source>
</evidence>
<name>F0ZNF1_DICPU</name>
<dbReference type="RefSeq" id="XP_003288955.1">
    <property type="nucleotide sequence ID" value="XM_003288907.1"/>
</dbReference>
<sequence>MDINSLININNIVIEKSNINNYNNIFLFSEYNPPINQNNSNYISNFSLSPPDVFENKNQIQLEKEENINDENSSNNDDSDFQDCMDSADSLVDNEDSDIDVASPPLIKKQPMSYKFRDRSGQKYSTRVLFSLYEQKGERFYCLCYDDKTMKRCKKSLKNENKIREHIRNPKTCHIKNLEEAYKLNFELNNEDKENLLAQENKTALRGEKKCICEHLGCNRIESVKHSSRHYNNLSLHHVGRLQEQKNCKKCKQVLENQKVKEKK</sequence>
<dbReference type="EMBL" id="GL871094">
    <property type="protein sequence ID" value="EGC34519.1"/>
    <property type="molecule type" value="Genomic_DNA"/>
</dbReference>
<reference evidence="3" key="1">
    <citation type="journal article" date="2011" name="Genome Biol.">
        <title>Comparative genomics of the social amoebae Dictyostelium discoideum and Dictyostelium purpureum.</title>
        <authorList>
            <consortium name="US DOE Joint Genome Institute (JGI-PGF)"/>
            <person name="Sucgang R."/>
            <person name="Kuo A."/>
            <person name="Tian X."/>
            <person name="Salerno W."/>
            <person name="Parikh A."/>
            <person name="Feasley C.L."/>
            <person name="Dalin E."/>
            <person name="Tu H."/>
            <person name="Huang E."/>
            <person name="Barry K."/>
            <person name="Lindquist E."/>
            <person name="Shapiro H."/>
            <person name="Bruce D."/>
            <person name="Schmutz J."/>
            <person name="Salamov A."/>
            <person name="Fey P."/>
            <person name="Gaudet P."/>
            <person name="Anjard C."/>
            <person name="Babu M.M."/>
            <person name="Basu S."/>
            <person name="Bushmanova Y."/>
            <person name="van der Wel H."/>
            <person name="Katoh-Kurasawa M."/>
            <person name="Dinh C."/>
            <person name="Coutinho P.M."/>
            <person name="Saito T."/>
            <person name="Elias M."/>
            <person name="Schaap P."/>
            <person name="Kay R.R."/>
            <person name="Henrissat B."/>
            <person name="Eichinger L."/>
            <person name="Rivero F."/>
            <person name="Putnam N.H."/>
            <person name="West C.M."/>
            <person name="Loomis W.F."/>
            <person name="Chisholm R.L."/>
            <person name="Shaulsky G."/>
            <person name="Strassmann J.E."/>
            <person name="Queller D.C."/>
            <person name="Kuspa A."/>
            <person name="Grigoriev I.V."/>
        </authorList>
    </citation>
    <scope>NUCLEOTIDE SEQUENCE [LARGE SCALE GENOMIC DNA]</scope>
    <source>
        <strain evidence="3">QSDP1</strain>
    </source>
</reference>
<feature type="region of interest" description="Disordered" evidence="1">
    <location>
        <begin position="65"/>
        <end position="87"/>
    </location>
</feature>
<accession>F0ZNF1</accession>
<dbReference type="InParanoid" id="F0ZNF1"/>
<dbReference type="AlphaFoldDB" id="F0ZNF1"/>
<keyword evidence="3" id="KW-1185">Reference proteome</keyword>
<dbReference type="VEuPathDB" id="AmoebaDB:DICPUDRAFT_153252"/>
<dbReference type="GeneID" id="10499624"/>
<evidence type="ECO:0000256" key="1">
    <source>
        <dbReference type="SAM" id="MobiDB-lite"/>
    </source>
</evidence>